<organism evidence="8 9">
    <name type="scientific">Fusarium musae</name>
    <dbReference type="NCBI Taxonomy" id="1042133"/>
    <lineage>
        <taxon>Eukaryota</taxon>
        <taxon>Fungi</taxon>
        <taxon>Dikarya</taxon>
        <taxon>Ascomycota</taxon>
        <taxon>Pezizomycotina</taxon>
        <taxon>Sordariomycetes</taxon>
        <taxon>Hypocreomycetidae</taxon>
        <taxon>Hypocreales</taxon>
        <taxon>Nectriaceae</taxon>
        <taxon>Fusarium</taxon>
    </lineage>
</organism>
<comment type="caution">
    <text evidence="8">The sequence shown here is derived from an EMBL/GenBank/DDBJ whole genome shotgun (WGS) entry which is preliminary data.</text>
</comment>
<dbReference type="InterPro" id="IPR011701">
    <property type="entry name" value="MFS"/>
</dbReference>
<evidence type="ECO:0000256" key="6">
    <source>
        <dbReference type="SAM" id="Phobius"/>
    </source>
</evidence>
<dbReference type="PANTHER" id="PTHR23501">
    <property type="entry name" value="MAJOR FACILITATOR SUPERFAMILY"/>
    <property type="match status" value="1"/>
</dbReference>
<dbReference type="EMBL" id="JAHBCI010000008">
    <property type="protein sequence ID" value="KAG9497539.1"/>
    <property type="molecule type" value="Genomic_DNA"/>
</dbReference>
<evidence type="ECO:0000256" key="4">
    <source>
        <dbReference type="ARBA" id="ARBA00023136"/>
    </source>
</evidence>
<feature type="transmembrane region" description="Helical" evidence="6">
    <location>
        <begin position="121"/>
        <end position="148"/>
    </location>
</feature>
<evidence type="ECO:0000313" key="8">
    <source>
        <dbReference type="EMBL" id="KAG9497539.1"/>
    </source>
</evidence>
<dbReference type="RefSeq" id="XP_044676539.1">
    <property type="nucleotide sequence ID" value="XM_044827985.1"/>
</dbReference>
<evidence type="ECO:0000256" key="1">
    <source>
        <dbReference type="ARBA" id="ARBA00004141"/>
    </source>
</evidence>
<reference evidence="8" key="1">
    <citation type="journal article" date="2021" name="Mol. Plant Microbe Interact.">
        <title>Telomere to telomere genome assembly of Fusarium musae F31, causal agent of crown rot disease of banana.</title>
        <authorList>
            <person name="Degradi L."/>
            <person name="Tava V."/>
            <person name="Kunova A."/>
            <person name="Cortesi P."/>
            <person name="Saracchi M."/>
            <person name="Pasquali M."/>
        </authorList>
    </citation>
    <scope>NUCLEOTIDE SEQUENCE</scope>
    <source>
        <strain evidence="8">F31</strain>
    </source>
</reference>
<dbReference type="KEGG" id="fmu:J7337_010400"/>
<dbReference type="Pfam" id="PF07690">
    <property type="entry name" value="MFS_1"/>
    <property type="match status" value="1"/>
</dbReference>
<comment type="subcellular location">
    <subcellularLocation>
        <location evidence="1">Membrane</location>
        <topology evidence="1">Multi-pass membrane protein</topology>
    </subcellularLocation>
</comment>
<feature type="transmembrane region" description="Helical" evidence="6">
    <location>
        <begin position="52"/>
        <end position="70"/>
    </location>
</feature>
<dbReference type="SUPFAM" id="SSF103473">
    <property type="entry name" value="MFS general substrate transporter"/>
    <property type="match status" value="1"/>
</dbReference>
<dbReference type="InterPro" id="IPR020846">
    <property type="entry name" value="MFS_dom"/>
</dbReference>
<dbReference type="GeneID" id="68318256"/>
<feature type="domain" description="Major facilitator superfamily (MFS) profile" evidence="7">
    <location>
        <begin position="56"/>
        <end position="189"/>
    </location>
</feature>
<proteinExistence type="predicted"/>
<evidence type="ECO:0000313" key="9">
    <source>
        <dbReference type="Proteomes" id="UP000827133"/>
    </source>
</evidence>
<evidence type="ECO:0000256" key="2">
    <source>
        <dbReference type="ARBA" id="ARBA00022692"/>
    </source>
</evidence>
<protein>
    <recommendedName>
        <fullName evidence="7">Major facilitator superfamily (MFS) profile domain-containing protein</fullName>
    </recommendedName>
</protein>
<gene>
    <name evidence="8" type="ORF">J7337_010400</name>
</gene>
<dbReference type="AlphaFoldDB" id="A0A9P8IL55"/>
<keyword evidence="9" id="KW-1185">Reference proteome</keyword>
<dbReference type="Gene3D" id="1.20.1720.10">
    <property type="entry name" value="Multidrug resistance protein D"/>
    <property type="match status" value="1"/>
</dbReference>
<keyword evidence="4 6" id="KW-0472">Membrane</keyword>
<dbReference type="PROSITE" id="PS50850">
    <property type="entry name" value="MFS"/>
    <property type="match status" value="1"/>
</dbReference>
<evidence type="ECO:0000259" key="7">
    <source>
        <dbReference type="PROSITE" id="PS50850"/>
    </source>
</evidence>
<keyword evidence="2 6" id="KW-0812">Transmembrane</keyword>
<dbReference type="PANTHER" id="PTHR23501:SF81">
    <property type="entry name" value="VACUOLAR BASIC AMINO ACID TRANSPORTER 2"/>
    <property type="match status" value="1"/>
</dbReference>
<feature type="transmembrane region" description="Helical" evidence="6">
    <location>
        <begin position="90"/>
        <end position="109"/>
    </location>
</feature>
<evidence type="ECO:0000256" key="5">
    <source>
        <dbReference type="ARBA" id="ARBA00023180"/>
    </source>
</evidence>
<dbReference type="GO" id="GO:0015174">
    <property type="term" value="F:basic amino acid transmembrane transporter activity"/>
    <property type="evidence" value="ECO:0007669"/>
    <property type="project" value="TreeGrafter"/>
</dbReference>
<accession>A0A9P8IL55</accession>
<evidence type="ECO:0000256" key="3">
    <source>
        <dbReference type="ARBA" id="ARBA00022989"/>
    </source>
</evidence>
<dbReference type="InterPro" id="IPR036259">
    <property type="entry name" value="MFS_trans_sf"/>
</dbReference>
<sequence>MATSGEHREHAENRCFTNEETPLLADHSVTTSDAAGAEESLIALSPWRKPKYFLLIETAIFTNVFFAGFDGTVTASTYAVISSDLQQSNLASWITTSYILTSTAIQPLYGRFSDILGRRACLLMATAVFGLGCLGCACSTNMATLIMMRALTGLGGGGLMTMRISEASTKPSRISSTDQALYSVQPSVV</sequence>
<name>A0A9P8IL55_9HYPO</name>
<keyword evidence="3 6" id="KW-1133">Transmembrane helix</keyword>
<dbReference type="GO" id="GO:0000329">
    <property type="term" value="C:fungal-type vacuole membrane"/>
    <property type="evidence" value="ECO:0007669"/>
    <property type="project" value="TreeGrafter"/>
</dbReference>
<keyword evidence="5" id="KW-0325">Glycoprotein</keyword>
<dbReference type="Proteomes" id="UP000827133">
    <property type="component" value="Unassembled WGS sequence"/>
</dbReference>